<evidence type="ECO:0000256" key="1">
    <source>
        <dbReference type="ARBA" id="ARBA00000083"/>
    </source>
</evidence>
<evidence type="ECO:0000256" key="5">
    <source>
        <dbReference type="ARBA" id="ARBA00013189"/>
    </source>
</evidence>
<evidence type="ECO:0000256" key="10">
    <source>
        <dbReference type="ARBA" id="ARBA00033067"/>
    </source>
</evidence>
<comment type="catalytic activity">
    <reaction evidence="1">
        <text>UDP-alpha-D-glucose = UDP-alpha-D-galactose</text>
        <dbReference type="Rhea" id="RHEA:22168"/>
        <dbReference type="ChEBI" id="CHEBI:58885"/>
        <dbReference type="ChEBI" id="CHEBI:66914"/>
        <dbReference type="EC" id="5.1.3.2"/>
    </reaction>
</comment>
<evidence type="ECO:0000256" key="2">
    <source>
        <dbReference type="ARBA" id="ARBA00001911"/>
    </source>
</evidence>
<dbReference type="EC" id="5.1.3.2" evidence="5"/>
<dbReference type="GO" id="GO:0003978">
    <property type="term" value="F:UDP-glucose 4-epimerase activity"/>
    <property type="evidence" value="ECO:0007669"/>
    <property type="project" value="UniProtKB-EC"/>
</dbReference>
<dbReference type="SUPFAM" id="SSF51735">
    <property type="entry name" value="NAD(P)-binding Rossmann-fold domains"/>
    <property type="match status" value="1"/>
</dbReference>
<name>A0A2X1J1G6_ECOLX</name>
<evidence type="ECO:0000313" key="13">
    <source>
        <dbReference type="Proteomes" id="UP000250561"/>
    </source>
</evidence>
<dbReference type="PANTHER" id="PTHR43725:SF47">
    <property type="entry name" value="UDP-GLUCOSE 4-EPIMERASE"/>
    <property type="match status" value="1"/>
</dbReference>
<dbReference type="InterPro" id="IPR016040">
    <property type="entry name" value="NAD(P)-bd_dom"/>
</dbReference>
<comment type="cofactor">
    <cofactor evidence="2">
        <name>NAD(+)</name>
        <dbReference type="ChEBI" id="CHEBI:57540"/>
    </cofactor>
</comment>
<feature type="domain" description="NAD(P)-binding" evidence="11">
    <location>
        <begin position="3"/>
        <end position="97"/>
    </location>
</feature>
<proteinExistence type="inferred from homology"/>
<dbReference type="PANTHER" id="PTHR43725">
    <property type="entry name" value="UDP-GLUCOSE 4-EPIMERASE"/>
    <property type="match status" value="1"/>
</dbReference>
<evidence type="ECO:0000256" key="6">
    <source>
        <dbReference type="ARBA" id="ARBA00018569"/>
    </source>
</evidence>
<evidence type="ECO:0000313" key="12">
    <source>
        <dbReference type="EMBL" id="SPW40233.1"/>
    </source>
</evidence>
<dbReference type="Pfam" id="PF16363">
    <property type="entry name" value="GDP_Man_Dehyd"/>
    <property type="match status" value="1"/>
</dbReference>
<dbReference type="EMBL" id="UARS01000004">
    <property type="protein sequence ID" value="SPW40233.1"/>
    <property type="molecule type" value="Genomic_DNA"/>
</dbReference>
<evidence type="ECO:0000256" key="3">
    <source>
        <dbReference type="ARBA" id="ARBA00005007"/>
    </source>
</evidence>
<dbReference type="GO" id="GO:0005829">
    <property type="term" value="C:cytosol"/>
    <property type="evidence" value="ECO:0007669"/>
    <property type="project" value="TreeGrafter"/>
</dbReference>
<dbReference type="InterPro" id="IPR036291">
    <property type="entry name" value="NAD(P)-bd_dom_sf"/>
</dbReference>
<dbReference type="Gene3D" id="3.90.25.10">
    <property type="entry name" value="UDP-galactose 4-epimerase, domain 1"/>
    <property type="match status" value="1"/>
</dbReference>
<accession>A0A2X1J1G6</accession>
<dbReference type="GO" id="GO:0005996">
    <property type="term" value="P:monosaccharide metabolic process"/>
    <property type="evidence" value="ECO:0007669"/>
    <property type="project" value="TreeGrafter"/>
</dbReference>
<sequence length="102" mass="11196">MVNDYPTEDGTGVRDYIHVMDLADGHVVAMEKLANKPGVHIYNLGAGVGNSVLDVVNAFSKACGKPVNYHFAPRREGDLPAYWADASKADRELNWRGNAHTR</sequence>
<dbReference type="Gene3D" id="3.40.50.720">
    <property type="entry name" value="NAD(P)-binding Rossmann-like Domain"/>
    <property type="match status" value="1"/>
</dbReference>
<dbReference type="AlphaFoldDB" id="A0A2X1J1G6"/>
<organism evidence="12 13">
    <name type="scientific">Escherichia coli</name>
    <dbReference type="NCBI Taxonomy" id="562"/>
    <lineage>
        <taxon>Bacteria</taxon>
        <taxon>Pseudomonadati</taxon>
        <taxon>Pseudomonadota</taxon>
        <taxon>Gammaproteobacteria</taxon>
        <taxon>Enterobacterales</taxon>
        <taxon>Enterobacteriaceae</taxon>
        <taxon>Escherichia</taxon>
    </lineage>
</organism>
<reference evidence="12 13" key="1">
    <citation type="submission" date="2018-06" db="EMBL/GenBank/DDBJ databases">
        <authorList>
            <consortium name="Pathogen Informatics"/>
            <person name="Doyle S."/>
        </authorList>
    </citation>
    <scope>NUCLEOTIDE SEQUENCE [LARGE SCALE GENOMIC DNA]</scope>
    <source>
        <strain evidence="12 13">NCTC11126</strain>
    </source>
</reference>
<dbReference type="Proteomes" id="UP000250561">
    <property type="component" value="Unassembled WGS sequence"/>
</dbReference>
<evidence type="ECO:0000256" key="7">
    <source>
        <dbReference type="ARBA" id="ARBA00023027"/>
    </source>
</evidence>
<keyword evidence="8 12" id="KW-0413">Isomerase</keyword>
<evidence type="ECO:0000256" key="9">
    <source>
        <dbReference type="ARBA" id="ARBA00031367"/>
    </source>
</evidence>
<evidence type="ECO:0000259" key="11">
    <source>
        <dbReference type="Pfam" id="PF16363"/>
    </source>
</evidence>
<evidence type="ECO:0000256" key="8">
    <source>
        <dbReference type="ARBA" id="ARBA00023235"/>
    </source>
</evidence>
<comment type="similarity">
    <text evidence="4">Belongs to the NAD(P)-dependent epimerase/dehydratase family.</text>
</comment>
<gene>
    <name evidence="12" type="primary">galE_2</name>
    <name evidence="12" type="ORF">NCTC11126_01558</name>
</gene>
<comment type="pathway">
    <text evidence="3">Carbohydrate metabolism.</text>
</comment>
<evidence type="ECO:0000256" key="4">
    <source>
        <dbReference type="ARBA" id="ARBA00007637"/>
    </source>
</evidence>
<keyword evidence="7" id="KW-0520">NAD</keyword>
<protein>
    <recommendedName>
        <fullName evidence="6">UDP-glucose 4-epimerase</fullName>
        <ecNumber evidence="5">5.1.3.2</ecNumber>
    </recommendedName>
    <alternativeName>
        <fullName evidence="10">Galactowaldenase</fullName>
    </alternativeName>
    <alternativeName>
        <fullName evidence="9">UDP-galactose 4-epimerase</fullName>
    </alternativeName>
</protein>